<dbReference type="Gene3D" id="3.20.20.410">
    <property type="entry name" value="Protein of unknown function UPF0759"/>
    <property type="match status" value="1"/>
</dbReference>
<dbReference type="RefSeq" id="WP_055393985.1">
    <property type="nucleotide sequence ID" value="NZ_JAMXAX010000005.1"/>
</dbReference>
<dbReference type="PANTHER" id="PTHR30348">
    <property type="entry name" value="UNCHARACTERIZED PROTEIN YECE"/>
    <property type="match status" value="1"/>
</dbReference>
<feature type="compositionally biased region" description="Basic and acidic residues" evidence="1">
    <location>
        <begin position="25"/>
        <end position="34"/>
    </location>
</feature>
<dbReference type="Proteomes" id="UP001595693">
    <property type="component" value="Unassembled WGS sequence"/>
</dbReference>
<dbReference type="SUPFAM" id="SSF117396">
    <property type="entry name" value="TM1631-like"/>
    <property type="match status" value="1"/>
</dbReference>
<feature type="region of interest" description="Disordered" evidence="1">
    <location>
        <begin position="1"/>
        <end position="46"/>
    </location>
</feature>
<dbReference type="EMBL" id="JBHSAJ010000022">
    <property type="protein sequence ID" value="MFC3934686.1"/>
    <property type="molecule type" value="Genomic_DNA"/>
</dbReference>
<reference evidence="3" key="1">
    <citation type="journal article" date="2019" name="Int. J. Syst. Evol. Microbiol.">
        <title>The Global Catalogue of Microorganisms (GCM) 10K type strain sequencing project: providing services to taxonomists for standard genome sequencing and annotation.</title>
        <authorList>
            <consortium name="The Broad Institute Genomics Platform"/>
            <consortium name="The Broad Institute Genome Sequencing Center for Infectious Disease"/>
            <person name="Wu L."/>
            <person name="Ma J."/>
        </authorList>
    </citation>
    <scope>NUCLEOTIDE SEQUENCE [LARGE SCALE GENOMIC DNA]</scope>
    <source>
        <strain evidence="3">CCUG 2113</strain>
    </source>
</reference>
<dbReference type="InterPro" id="IPR036520">
    <property type="entry name" value="UPF0759_sf"/>
</dbReference>
<protein>
    <submittedName>
        <fullName evidence="2">DUF72 domain-containing protein</fullName>
    </submittedName>
</protein>
<evidence type="ECO:0000256" key="1">
    <source>
        <dbReference type="SAM" id="MobiDB-lite"/>
    </source>
</evidence>
<organism evidence="2 3">
    <name type="scientific">Acidovorax facilis</name>
    <dbReference type="NCBI Taxonomy" id="12917"/>
    <lineage>
        <taxon>Bacteria</taxon>
        <taxon>Pseudomonadati</taxon>
        <taxon>Pseudomonadota</taxon>
        <taxon>Betaproteobacteria</taxon>
        <taxon>Burkholderiales</taxon>
        <taxon>Comamonadaceae</taxon>
        <taxon>Acidovorax</taxon>
    </lineage>
</organism>
<sequence>MQDDLFGSPEAPTPPVPSRHSTRPTKADAPEAAEHAAPPAPRKRSSRVTAMAHDDALTALAAALPRQLRLGTSSWTYPGWKGLVWEGEHSDTQLSKQGLAVYAQHPLMRTVSIDRSFYRPLTVSQYESYASQVPDDFRFVVKAPSVVTDALVRSEDGRGRQANPAFLSPELARSECVEPALQGLGHKLGALVFQLSPLPLAQLDRLPLLLERLRTMLLALPALAPTAPDGVIAVEVRDPEWLTPDFAAVLREAGATYCLGLHAKMPPLQQQLPMLRALWPGPLVCRWNLNPVHGPYGYEEAERLYAPYDRLHHPDLPTRAELARVIAGITRRGQNAFVTISNHAEGCAPLTVRGVAEEVAAVLTAAPR</sequence>
<name>A0ABV8D8P3_9BURK</name>
<accession>A0ABV8D8P3</accession>
<evidence type="ECO:0000313" key="2">
    <source>
        <dbReference type="EMBL" id="MFC3934686.1"/>
    </source>
</evidence>
<dbReference type="InterPro" id="IPR002763">
    <property type="entry name" value="DUF72"/>
</dbReference>
<comment type="caution">
    <text evidence="2">The sequence shown here is derived from an EMBL/GenBank/DDBJ whole genome shotgun (WGS) entry which is preliminary data.</text>
</comment>
<evidence type="ECO:0000313" key="3">
    <source>
        <dbReference type="Proteomes" id="UP001595693"/>
    </source>
</evidence>
<keyword evidence="3" id="KW-1185">Reference proteome</keyword>
<proteinExistence type="predicted"/>
<dbReference type="Pfam" id="PF01904">
    <property type="entry name" value="DUF72"/>
    <property type="match status" value="1"/>
</dbReference>
<dbReference type="PANTHER" id="PTHR30348:SF4">
    <property type="entry name" value="DUF72 DOMAIN-CONTAINING PROTEIN"/>
    <property type="match status" value="1"/>
</dbReference>
<gene>
    <name evidence="2" type="ORF">ACFOW3_08610</name>
</gene>